<reference evidence="1 2" key="1">
    <citation type="submission" date="2020-08" db="EMBL/GenBank/DDBJ databases">
        <title>Genomic Encyclopedia of Type Strains, Phase IV (KMG-IV): sequencing the most valuable type-strain genomes for metagenomic binning, comparative biology and taxonomic classification.</title>
        <authorList>
            <person name="Goeker M."/>
        </authorList>
    </citation>
    <scope>NUCLEOTIDE SEQUENCE [LARGE SCALE GENOMIC DNA]</scope>
    <source>
        <strain evidence="1 2">DSM 4737</strain>
    </source>
</reference>
<proteinExistence type="predicted"/>
<evidence type="ECO:0000313" key="2">
    <source>
        <dbReference type="Proteomes" id="UP000545037"/>
    </source>
</evidence>
<accession>A0A7W9CFW1</accession>
<name>A0A7W9CFW1_9CAUL</name>
<gene>
    <name evidence="1" type="ORF">GGR13_000024</name>
</gene>
<organism evidence="1 2">
    <name type="scientific">Brevundimonas variabilis</name>
    <dbReference type="NCBI Taxonomy" id="74312"/>
    <lineage>
        <taxon>Bacteria</taxon>
        <taxon>Pseudomonadati</taxon>
        <taxon>Pseudomonadota</taxon>
        <taxon>Alphaproteobacteria</taxon>
        <taxon>Caulobacterales</taxon>
        <taxon>Caulobacteraceae</taxon>
        <taxon>Brevundimonas</taxon>
    </lineage>
</organism>
<dbReference type="RefSeq" id="WP_183211441.1">
    <property type="nucleotide sequence ID" value="NZ_JACHOR010000001.1"/>
</dbReference>
<dbReference type="EMBL" id="JACHOR010000001">
    <property type="protein sequence ID" value="MBB5744452.1"/>
    <property type="molecule type" value="Genomic_DNA"/>
</dbReference>
<dbReference type="Proteomes" id="UP000545037">
    <property type="component" value="Unassembled WGS sequence"/>
</dbReference>
<keyword evidence="2" id="KW-1185">Reference proteome</keyword>
<protein>
    <submittedName>
        <fullName evidence="1">Uncharacterized protein</fullName>
    </submittedName>
</protein>
<dbReference type="AlphaFoldDB" id="A0A7W9CFW1"/>
<comment type="caution">
    <text evidence="1">The sequence shown here is derived from an EMBL/GenBank/DDBJ whole genome shotgun (WGS) entry which is preliminary data.</text>
</comment>
<evidence type="ECO:0000313" key="1">
    <source>
        <dbReference type="EMBL" id="MBB5744452.1"/>
    </source>
</evidence>
<sequence>MTNAVETLSLFNLAETDDGFLLEIGGSGGSTLTLAASAEQIDAIIEALDALLSDDDDAIED</sequence>